<dbReference type="InterPro" id="IPR014352">
    <property type="entry name" value="FERM/acyl-CoA-bd_prot_sf"/>
</dbReference>
<dbReference type="PANTHER" id="PTHR23310">
    <property type="entry name" value="ACYL-COA-BINDING PROTEIN, ACBP"/>
    <property type="match status" value="1"/>
</dbReference>
<reference evidence="12" key="3">
    <citation type="submission" date="2018-12" db="EMBL/GenBank/DDBJ databases">
        <title>G10K-VGP greater horseshoe bat female genome, primary haplotype.</title>
        <authorList>
            <person name="Teeling E."/>
            <person name="Myers G."/>
            <person name="Vernes S."/>
            <person name="Pippel M."/>
            <person name="Winkler S."/>
            <person name="Fedrigo O."/>
            <person name="Rhie A."/>
            <person name="Koren S."/>
            <person name="Phillippy A."/>
            <person name="Lewin H."/>
            <person name="Damas J."/>
            <person name="Howe K."/>
            <person name="Mountcastle J."/>
            <person name="Jarvis E.D."/>
        </authorList>
    </citation>
    <scope>NUCLEOTIDE SEQUENCE [LARGE SCALE GENOMIC DNA]</scope>
</reference>
<keyword evidence="4" id="KW-0813">Transport</keyword>
<evidence type="ECO:0000256" key="2">
    <source>
        <dbReference type="ARBA" id="ARBA00004555"/>
    </source>
</evidence>
<keyword evidence="7" id="KW-0446">Lipid-binding</keyword>
<evidence type="ECO:0000256" key="7">
    <source>
        <dbReference type="ARBA" id="ARBA00023121"/>
    </source>
</evidence>
<dbReference type="SUPFAM" id="SSF47027">
    <property type="entry name" value="Acyl-CoA binding protein"/>
    <property type="match status" value="1"/>
</dbReference>
<evidence type="ECO:0000256" key="8">
    <source>
        <dbReference type="ARBA" id="ARBA00023278"/>
    </source>
</evidence>
<evidence type="ECO:0000256" key="1">
    <source>
        <dbReference type="ARBA" id="ARBA00004240"/>
    </source>
</evidence>
<dbReference type="InterPro" id="IPR035984">
    <property type="entry name" value="Acyl-CoA-binding_sf"/>
</dbReference>
<dbReference type="Gene3D" id="1.20.80.10">
    <property type="match status" value="1"/>
</dbReference>
<dbReference type="PROSITE" id="PS00880">
    <property type="entry name" value="ACB_1"/>
    <property type="match status" value="1"/>
</dbReference>
<proteinExistence type="inferred from homology"/>
<dbReference type="PRINTS" id="PR00689">
    <property type="entry name" value="ACOABINDINGP"/>
</dbReference>
<dbReference type="Ensembl" id="ENSRFET00010033241.1">
    <property type="protein sequence ID" value="ENSRFEP00010030649.1"/>
    <property type="gene ID" value="ENSRFEG00010020300.1"/>
</dbReference>
<reference evidence="11 12" key="1">
    <citation type="journal article" date="2015" name="Annu Rev Anim Biosci">
        <title>The Genome 10K Project: a way forward.</title>
        <authorList>
            <person name="Koepfli K.P."/>
            <person name="Paten B."/>
            <person name="O'Brien S.J."/>
            <person name="Koepfli K.P."/>
            <person name="Paten B."/>
            <person name="Antunes A."/>
            <person name="Belov K."/>
            <person name="Bustamante C."/>
            <person name="Castoe T.A."/>
            <person name="Clawson H."/>
            <person name="Crawford A.J."/>
            <person name="Diekhans M."/>
            <person name="Distel D."/>
            <person name="Durbin R."/>
            <person name="Earl D."/>
            <person name="Fujita M.K."/>
            <person name="Gamble T."/>
            <person name="Georges A."/>
            <person name="Gemmell N."/>
            <person name="Gilbert M.T."/>
            <person name="Graves J.M."/>
            <person name="Green R.E."/>
            <person name="Hickey G."/>
            <person name="Jarvis E.D."/>
            <person name="Johnson W."/>
            <person name="Komissarov A."/>
            <person name="Korf I."/>
            <person name="Kuhn R."/>
            <person name="Larkin D.M."/>
            <person name="Lewin H."/>
            <person name="Lopez J.V."/>
            <person name="Ma J."/>
            <person name="Marques-Bonet T."/>
            <person name="Miller W."/>
            <person name="Murphy R."/>
            <person name="Pevzner P."/>
            <person name="Shapiro B."/>
            <person name="Steiner C."/>
            <person name="Tamazian G."/>
            <person name="Venkatesh B."/>
            <person name="Wang J."/>
            <person name="Wayne R."/>
            <person name="Wiley E."/>
            <person name="Yang H."/>
            <person name="Zhang G."/>
            <person name="Haussler D."/>
            <person name="Ryder O."/>
            <person name="O'Brien S.J."/>
        </authorList>
    </citation>
    <scope>NUCLEOTIDE SEQUENCE</scope>
</reference>
<dbReference type="PROSITE" id="PS51228">
    <property type="entry name" value="ACB_2"/>
    <property type="match status" value="1"/>
</dbReference>
<keyword evidence="8" id="KW-0379">Hydroxylation</keyword>
<evidence type="ECO:0000256" key="9">
    <source>
        <dbReference type="ARBA" id="ARBA00039735"/>
    </source>
</evidence>
<dbReference type="GO" id="GO:0005783">
    <property type="term" value="C:endoplasmic reticulum"/>
    <property type="evidence" value="ECO:0007669"/>
    <property type="project" value="UniProtKB-SubCell"/>
</dbReference>
<organism evidence="11 12">
    <name type="scientific">Rhinolophus ferrumequinum</name>
    <name type="common">Greater horseshoe bat</name>
    <dbReference type="NCBI Taxonomy" id="59479"/>
    <lineage>
        <taxon>Eukaryota</taxon>
        <taxon>Metazoa</taxon>
        <taxon>Chordata</taxon>
        <taxon>Craniata</taxon>
        <taxon>Vertebrata</taxon>
        <taxon>Euteleostomi</taxon>
        <taxon>Mammalia</taxon>
        <taxon>Eutheria</taxon>
        <taxon>Laurasiatheria</taxon>
        <taxon>Chiroptera</taxon>
        <taxon>Yinpterochiroptera</taxon>
        <taxon>Rhinolophoidea</taxon>
        <taxon>Rhinolophidae</taxon>
        <taxon>Rhinolophinae</taxon>
        <taxon>Rhinolophus</taxon>
    </lineage>
</organism>
<name>A0A671FYV9_RHIFE</name>
<sequence length="86" mass="10089">MSQADFDKAVEDVKHLKIKPADDQMLFIYSRYKQATVGDIDTECPSNYCRILKRSHFHLIPSQCHLFVSKLAYIFFICFKSHQMVT</sequence>
<dbReference type="InParanoid" id="A0A671FYV9"/>
<evidence type="ECO:0000313" key="12">
    <source>
        <dbReference type="Proteomes" id="UP000472240"/>
    </source>
</evidence>
<reference evidence="11" key="5">
    <citation type="submission" date="2025-09" db="UniProtKB">
        <authorList>
            <consortium name="Ensembl"/>
        </authorList>
    </citation>
    <scope>IDENTIFICATION</scope>
</reference>
<keyword evidence="12" id="KW-1185">Reference proteome</keyword>
<feature type="domain" description="ACB" evidence="10">
    <location>
        <begin position="2"/>
        <end position="86"/>
    </location>
</feature>
<dbReference type="GeneTree" id="ENSGT01030000235892"/>
<evidence type="ECO:0000256" key="6">
    <source>
        <dbReference type="ARBA" id="ARBA00023034"/>
    </source>
</evidence>
<dbReference type="GO" id="GO:0005739">
    <property type="term" value="C:mitochondrion"/>
    <property type="evidence" value="ECO:0007669"/>
    <property type="project" value="TreeGrafter"/>
</dbReference>
<evidence type="ECO:0000259" key="10">
    <source>
        <dbReference type="PROSITE" id="PS51228"/>
    </source>
</evidence>
<evidence type="ECO:0000256" key="4">
    <source>
        <dbReference type="ARBA" id="ARBA00022448"/>
    </source>
</evidence>
<dbReference type="GO" id="GO:0005794">
    <property type="term" value="C:Golgi apparatus"/>
    <property type="evidence" value="ECO:0007669"/>
    <property type="project" value="UniProtKB-SubCell"/>
</dbReference>
<evidence type="ECO:0000256" key="3">
    <source>
        <dbReference type="ARBA" id="ARBA00005567"/>
    </source>
</evidence>
<dbReference type="PANTHER" id="PTHR23310:SF54">
    <property type="entry name" value="ACYL-COA-BINDING PROTEIN"/>
    <property type="match status" value="1"/>
</dbReference>
<dbReference type="InterPro" id="IPR000582">
    <property type="entry name" value="Acyl-CoA-binding_protein"/>
</dbReference>
<dbReference type="Pfam" id="PF00887">
    <property type="entry name" value="ACBP"/>
    <property type="match status" value="1"/>
</dbReference>
<comment type="subcellular location">
    <subcellularLocation>
        <location evidence="1">Endoplasmic reticulum</location>
    </subcellularLocation>
    <subcellularLocation>
        <location evidence="2">Golgi apparatus</location>
    </subcellularLocation>
</comment>
<protein>
    <recommendedName>
        <fullName evidence="9">Acyl-CoA-binding protein</fullName>
    </recommendedName>
</protein>
<reference evidence="11" key="4">
    <citation type="submission" date="2025-08" db="UniProtKB">
        <authorList>
            <consortium name="Ensembl"/>
        </authorList>
    </citation>
    <scope>IDENTIFICATION</scope>
</reference>
<dbReference type="GO" id="GO:0000062">
    <property type="term" value="F:fatty-acyl-CoA binding"/>
    <property type="evidence" value="ECO:0007669"/>
    <property type="project" value="InterPro"/>
</dbReference>
<dbReference type="AlphaFoldDB" id="A0A671FYV9"/>
<dbReference type="InterPro" id="IPR022408">
    <property type="entry name" value="Acyl-CoA-binding_prot_CS"/>
</dbReference>
<keyword evidence="6" id="KW-0333">Golgi apparatus</keyword>
<evidence type="ECO:0000313" key="11">
    <source>
        <dbReference type="Ensembl" id="ENSRFEP00010030649.1"/>
    </source>
</evidence>
<keyword evidence="5" id="KW-0256">Endoplasmic reticulum</keyword>
<comment type="similarity">
    <text evidence="3">Belongs to the ACBP family.</text>
</comment>
<accession>A0A671FYV9</accession>
<reference evidence="11 12" key="2">
    <citation type="journal article" date="2018" name="Annu Rev Anim Biosci">
        <title>Bat Biology, Genomes, and the Bat1K Project: To Generate Chromosome-Level Genomes for All Living Bat Species.</title>
        <authorList>
            <person name="Teeling E.C."/>
            <person name="Vernes S.C."/>
            <person name="Davalos L.M."/>
            <person name="Ray D.A."/>
            <person name="Gilbert M.T.P."/>
            <person name="Myers E."/>
        </authorList>
    </citation>
    <scope>NUCLEOTIDE SEQUENCE</scope>
</reference>
<evidence type="ECO:0000256" key="5">
    <source>
        <dbReference type="ARBA" id="ARBA00022824"/>
    </source>
</evidence>
<dbReference type="GO" id="GO:0006631">
    <property type="term" value="P:fatty acid metabolic process"/>
    <property type="evidence" value="ECO:0007669"/>
    <property type="project" value="TreeGrafter"/>
</dbReference>
<dbReference type="Proteomes" id="UP000472240">
    <property type="component" value="Chromosome 16"/>
</dbReference>